<feature type="compositionally biased region" description="Basic and acidic residues" evidence="1">
    <location>
        <begin position="360"/>
        <end position="374"/>
    </location>
</feature>
<evidence type="ECO:0000256" key="1">
    <source>
        <dbReference type="SAM" id="MobiDB-lite"/>
    </source>
</evidence>
<feature type="chain" id="PRO_5035247112" description="FHA domain containing protein" evidence="2">
    <location>
        <begin position="23"/>
        <end position="474"/>
    </location>
</feature>
<evidence type="ECO:0000256" key="2">
    <source>
        <dbReference type="SAM" id="SignalP"/>
    </source>
</evidence>
<feature type="compositionally biased region" description="Pro residues" evidence="1">
    <location>
        <begin position="325"/>
        <end position="335"/>
    </location>
</feature>
<feature type="region of interest" description="Disordered" evidence="1">
    <location>
        <begin position="301"/>
        <end position="474"/>
    </location>
</feature>
<sequence length="474" mass="52589">MLRALIALVLVLTLTSCGGDQAVSQEPFFSHKENTQISAKQITEVSPPVVIQALQPTLEVYQPQVTIVTPHTEEVLQDNTVTVRLLVKDLPIFKDPELGIGPHLQVILDNEPYITVYDLNQPLILPDLSPGTHTLRVFATRPWNESFKNEGAYAQTTFHIFTKTDDNNPDAAVPLITYNSPQGSYGAEPILLDFYLTNAPLHLVAQENAQDQIADWRIRCTINGESFVLDRWQSVYLKGFKPGKNWVKLEFLDEQGNPVKNVFNSTVKLITYEPKGKDTLSRIVRGEISLNQAKAIAYPNYTTPTVEPTPATPNVAPTPETQPIEPTPTPTPTVEPTPETEIQTPQPEVKIPETAPQPEVTKEPESKPIPEVKGEKRRWRGFFNRRVGKMQSKQPTVEPTPIETPTQSTVEPTPIETPTQSTVEPTPIETPTQPTVEPTPIETPTQPTVEPTPNLPPTLPEIIESPPSEAIPEP</sequence>
<gene>
    <name evidence="3" type="ORF">ICL16_22225</name>
</gene>
<dbReference type="RefSeq" id="WP_190832111.1">
    <property type="nucleotide sequence ID" value="NZ_CAWPPI010000072.1"/>
</dbReference>
<organism evidence="3 4">
    <name type="scientific">Iningainema tapete BLCC-T55</name>
    <dbReference type="NCBI Taxonomy" id="2748662"/>
    <lineage>
        <taxon>Bacteria</taxon>
        <taxon>Bacillati</taxon>
        <taxon>Cyanobacteriota</taxon>
        <taxon>Cyanophyceae</taxon>
        <taxon>Nostocales</taxon>
        <taxon>Scytonemataceae</taxon>
        <taxon>Iningainema tapete</taxon>
    </lineage>
</organism>
<evidence type="ECO:0000313" key="4">
    <source>
        <dbReference type="Proteomes" id="UP000629098"/>
    </source>
</evidence>
<feature type="compositionally biased region" description="Low complexity" evidence="1">
    <location>
        <begin position="422"/>
        <end position="452"/>
    </location>
</feature>
<dbReference type="PRINTS" id="PR01217">
    <property type="entry name" value="PRICHEXTENSN"/>
</dbReference>
<name>A0A8J7BYV7_9CYAN</name>
<proteinExistence type="predicted"/>
<feature type="signal peptide" evidence="2">
    <location>
        <begin position="1"/>
        <end position="22"/>
    </location>
</feature>
<evidence type="ECO:0008006" key="5">
    <source>
        <dbReference type="Google" id="ProtNLM"/>
    </source>
</evidence>
<feature type="compositionally biased region" description="Low complexity" evidence="1">
    <location>
        <begin position="302"/>
        <end position="324"/>
    </location>
</feature>
<dbReference type="Proteomes" id="UP000629098">
    <property type="component" value="Unassembled WGS sequence"/>
</dbReference>
<feature type="compositionally biased region" description="Low complexity" evidence="1">
    <location>
        <begin position="336"/>
        <end position="349"/>
    </location>
</feature>
<keyword evidence="4" id="KW-1185">Reference proteome</keyword>
<comment type="caution">
    <text evidence="3">The sequence shown here is derived from an EMBL/GenBank/DDBJ whole genome shotgun (WGS) entry which is preliminary data.</text>
</comment>
<keyword evidence="2" id="KW-0732">Signal</keyword>
<dbReference type="AlphaFoldDB" id="A0A8J7BYV7"/>
<evidence type="ECO:0000313" key="3">
    <source>
        <dbReference type="EMBL" id="MBD2774708.1"/>
    </source>
</evidence>
<dbReference type="PROSITE" id="PS51257">
    <property type="entry name" value="PROKAR_LIPOPROTEIN"/>
    <property type="match status" value="1"/>
</dbReference>
<dbReference type="EMBL" id="JACXAE010000072">
    <property type="protein sequence ID" value="MBD2774708.1"/>
    <property type="molecule type" value="Genomic_DNA"/>
</dbReference>
<reference evidence="3" key="1">
    <citation type="submission" date="2020-09" db="EMBL/GenBank/DDBJ databases">
        <title>Iningainema tapete sp. nov. (Scytonemataceae, Cyanobacteria) from greenhouses in central Florida (USA) produces two types of nodularin with biosynthetic potential for microcystin-LR and anabaenopeptins.</title>
        <authorList>
            <person name="Berthold D.E."/>
            <person name="Lefler F.W."/>
            <person name="Huang I.-S."/>
            <person name="Abdulla H."/>
            <person name="Zimba P.V."/>
            <person name="Laughinghouse H.D. IV."/>
        </authorList>
    </citation>
    <scope>NUCLEOTIDE SEQUENCE</scope>
    <source>
        <strain evidence="3">BLCCT55</strain>
    </source>
</reference>
<feature type="compositionally biased region" description="Low complexity" evidence="1">
    <location>
        <begin position="395"/>
        <end position="406"/>
    </location>
</feature>
<feature type="compositionally biased region" description="Low complexity" evidence="1">
    <location>
        <begin position="460"/>
        <end position="474"/>
    </location>
</feature>
<protein>
    <recommendedName>
        <fullName evidence="5">FHA domain containing protein</fullName>
    </recommendedName>
</protein>
<accession>A0A8J7BYV7</accession>
<feature type="compositionally biased region" description="Polar residues" evidence="1">
    <location>
        <begin position="407"/>
        <end position="421"/>
    </location>
</feature>